<dbReference type="RefSeq" id="WP_137645754.1">
    <property type="nucleotide sequence ID" value="NZ_BAABRM010000024.1"/>
</dbReference>
<evidence type="ECO:0000259" key="5">
    <source>
        <dbReference type="Pfam" id="PF00456"/>
    </source>
</evidence>
<dbReference type="Proteomes" id="UP001589855">
    <property type="component" value="Unassembled WGS sequence"/>
</dbReference>
<keyword evidence="3" id="KW-0786">Thiamine pyrophosphate</keyword>
<evidence type="ECO:0000256" key="2">
    <source>
        <dbReference type="ARBA" id="ARBA00007131"/>
    </source>
</evidence>
<evidence type="ECO:0000313" key="7">
    <source>
        <dbReference type="Proteomes" id="UP001589855"/>
    </source>
</evidence>
<feature type="domain" description="Transketolase N-terminal" evidence="5">
    <location>
        <begin position="10"/>
        <end position="266"/>
    </location>
</feature>
<evidence type="ECO:0000313" key="6">
    <source>
        <dbReference type="EMBL" id="MFC0423695.1"/>
    </source>
</evidence>
<protein>
    <submittedName>
        <fullName evidence="6">Transketolase</fullName>
    </submittedName>
</protein>
<gene>
    <name evidence="6" type="ORF">ACFFGS_06115</name>
</gene>
<comment type="cofactor">
    <cofactor evidence="1">
        <name>thiamine diphosphate</name>
        <dbReference type="ChEBI" id="CHEBI:58937"/>
    </cofactor>
</comment>
<accession>A0ABV6K2L0</accession>
<evidence type="ECO:0000256" key="1">
    <source>
        <dbReference type="ARBA" id="ARBA00001964"/>
    </source>
</evidence>
<dbReference type="PANTHER" id="PTHR47514">
    <property type="entry name" value="TRANSKETOLASE N-TERMINAL SECTION-RELATED"/>
    <property type="match status" value="1"/>
</dbReference>
<comment type="similarity">
    <text evidence="2">Belongs to the transketolase family.</text>
</comment>
<organism evidence="6 7">
    <name type="scientific">Lactiplantibacillus plajomi</name>
    <dbReference type="NCBI Taxonomy" id="1457217"/>
    <lineage>
        <taxon>Bacteria</taxon>
        <taxon>Bacillati</taxon>
        <taxon>Bacillota</taxon>
        <taxon>Bacilli</taxon>
        <taxon>Lactobacillales</taxon>
        <taxon>Lactobacillaceae</taxon>
        <taxon>Lactiplantibacillus</taxon>
    </lineage>
</organism>
<sequence>MKQEELQKLQKLAAHIRFDAIQAIKNVGQGHIGGSLSISDLLAVLYGKQMKFNADDPNWELRDRLVLSKGHAGPALYSALAISGFFDEEKLSTLNKGGTSLPSHPDHLRTPGVDATTGSLGQGTSQAAGIATGLKLRESKNFVYLIVGEGELNEGQCWEAFQYIASNKLDNLIVIIDDNKKQLDGWTDDVIKQWDIASKMRSFGFNTIQVKGDNLESIDDGIEYLKTTKDTANCMVLDSVKGAGVPLFENMENNHSVKFNDDELNSQTDEALAKLQSIYEG</sequence>
<dbReference type="SUPFAM" id="SSF52518">
    <property type="entry name" value="Thiamin diphosphate-binding fold (THDP-binding)"/>
    <property type="match status" value="1"/>
</dbReference>
<dbReference type="CDD" id="cd02012">
    <property type="entry name" value="TPP_TK"/>
    <property type="match status" value="1"/>
</dbReference>
<dbReference type="InterPro" id="IPR029061">
    <property type="entry name" value="THDP-binding"/>
</dbReference>
<dbReference type="Pfam" id="PF00456">
    <property type="entry name" value="Transketolase_N"/>
    <property type="match status" value="1"/>
</dbReference>
<evidence type="ECO:0000256" key="3">
    <source>
        <dbReference type="ARBA" id="ARBA00023052"/>
    </source>
</evidence>
<comment type="caution">
    <text evidence="6">The sequence shown here is derived from an EMBL/GenBank/DDBJ whole genome shotgun (WGS) entry which is preliminary data.</text>
</comment>
<dbReference type="PANTHER" id="PTHR47514:SF1">
    <property type="entry name" value="TRANSKETOLASE N-TERMINAL SECTION-RELATED"/>
    <property type="match status" value="1"/>
</dbReference>
<evidence type="ECO:0000256" key="4">
    <source>
        <dbReference type="SAM" id="MobiDB-lite"/>
    </source>
</evidence>
<dbReference type="Gene3D" id="3.40.50.970">
    <property type="match status" value="1"/>
</dbReference>
<dbReference type="InterPro" id="IPR005474">
    <property type="entry name" value="Transketolase_N"/>
</dbReference>
<dbReference type="EMBL" id="JBHLUK010000058">
    <property type="protein sequence ID" value="MFC0423695.1"/>
    <property type="molecule type" value="Genomic_DNA"/>
</dbReference>
<name>A0ABV6K2L0_9LACO</name>
<proteinExistence type="inferred from homology"/>
<feature type="region of interest" description="Disordered" evidence="4">
    <location>
        <begin position="97"/>
        <end position="123"/>
    </location>
</feature>
<reference evidence="6 7" key="1">
    <citation type="submission" date="2024-09" db="EMBL/GenBank/DDBJ databases">
        <authorList>
            <person name="Sun Q."/>
            <person name="Mori K."/>
        </authorList>
    </citation>
    <scope>NUCLEOTIDE SEQUENCE [LARGE SCALE GENOMIC DNA]</scope>
    <source>
        <strain evidence="6 7">TBRC 4575</strain>
    </source>
</reference>
<keyword evidence="7" id="KW-1185">Reference proteome</keyword>